<keyword evidence="6" id="KW-1185">Reference proteome</keyword>
<dbReference type="STRING" id="1216932.CM240_1314"/>
<keyword evidence="2 5" id="KW-0436">Ligase</keyword>
<proteinExistence type="inferred from homology"/>
<dbReference type="Pfam" id="PF08353">
    <property type="entry name" value="MurT_C"/>
    <property type="match status" value="1"/>
</dbReference>
<keyword evidence="2" id="KW-0862">Zinc</keyword>
<dbReference type="InterPro" id="IPR013221">
    <property type="entry name" value="Mur_ligase_cen"/>
</dbReference>
<comment type="catalytic activity">
    <reaction evidence="2">
        <text>beta-D-GlcNAc-(1-&gt;4)-Mur2Ac(oyl-L-Ala-gamma-D-Glu-L-Lys-D-Ala-D-Ala)-di-trans,octa-cis-undecaprenyl diphosphate + L-glutamine + ATP + H2O = beta-D-GlcNAc-(1-&gt;4)-Mur2Ac(oyl-L-Ala-D-isoglutaminyl-L-Lys-D-Ala-D-Ala)-di-trans,octa-cis-undecaprenyl diphosphate + L-glutamate + ADP + phosphate + H(+)</text>
        <dbReference type="Rhea" id="RHEA:57928"/>
        <dbReference type="ChEBI" id="CHEBI:15377"/>
        <dbReference type="ChEBI" id="CHEBI:15378"/>
        <dbReference type="ChEBI" id="CHEBI:29985"/>
        <dbReference type="ChEBI" id="CHEBI:30616"/>
        <dbReference type="ChEBI" id="CHEBI:43474"/>
        <dbReference type="ChEBI" id="CHEBI:58359"/>
        <dbReference type="ChEBI" id="CHEBI:60033"/>
        <dbReference type="ChEBI" id="CHEBI:62233"/>
        <dbReference type="ChEBI" id="CHEBI:456216"/>
        <dbReference type="EC" id="6.3.5.13"/>
    </reaction>
</comment>
<evidence type="ECO:0000313" key="6">
    <source>
        <dbReference type="Proteomes" id="UP000019426"/>
    </source>
</evidence>
<comment type="catalytic activity">
    <reaction evidence="2">
        <text>beta-D-GlcNAc-(1-&gt;4)-Mur2Ac(oyl-L-Ala-gamma-D-Glu-L-Lys-D-Ala-D-Ala)-di-trans,octa-cis-undecaprenyl diphosphate + ATP = beta-D-GlcNAc-(1-&gt;4)-Mur2Ac(oyl-L-Ala-gamma-D-O-P-Glu-L-Lys-D-Ala-D-Ala)-di-trans,octa-cis-undecaprenyl diphosphate + ADP</text>
        <dbReference type="Rhea" id="RHEA:59488"/>
        <dbReference type="ChEBI" id="CHEBI:30616"/>
        <dbReference type="ChEBI" id="CHEBI:60033"/>
        <dbReference type="ChEBI" id="CHEBI:143132"/>
        <dbReference type="ChEBI" id="CHEBI:456216"/>
    </reaction>
</comment>
<keyword evidence="2" id="KW-0067">ATP-binding</keyword>
<dbReference type="EC" id="6.3.5.13" evidence="2"/>
<evidence type="ECO:0000256" key="2">
    <source>
        <dbReference type="HAMAP-Rule" id="MF_02214"/>
    </source>
</evidence>
<dbReference type="AlphaFoldDB" id="W6RVV5"/>
<dbReference type="PANTHER" id="PTHR23135:SF7">
    <property type="entry name" value="LIPID II ISOGLUTAMINYL SYNTHASE (GLUTAMINE-HYDROLYZING) SUBUNIT MURT"/>
    <property type="match status" value="1"/>
</dbReference>
<dbReference type="InterPro" id="IPR013564">
    <property type="entry name" value="MurT_C"/>
</dbReference>
<dbReference type="GO" id="GO:0009252">
    <property type="term" value="P:peptidoglycan biosynthetic process"/>
    <property type="evidence" value="ECO:0007669"/>
    <property type="project" value="UniProtKB-UniRule"/>
</dbReference>
<name>W6RVV5_9CLOT</name>
<dbReference type="UniPathway" id="UPA00219"/>
<keyword evidence="2" id="KW-0961">Cell wall biogenesis/degradation</keyword>
<reference evidence="5 6" key="1">
    <citation type="submission" date="2013-11" db="EMBL/GenBank/DDBJ databases">
        <title>Complete genome sequence of Clostridum sp. M2/40.</title>
        <authorList>
            <person name="Wibberg D."/>
            <person name="Puehler A."/>
            <person name="Schlueter A."/>
        </authorList>
    </citation>
    <scope>NUCLEOTIDE SEQUENCE [LARGE SCALE GENOMIC DNA]</scope>
    <source>
        <strain evidence="6">M2/40</strain>
    </source>
</reference>
<dbReference type="EMBL" id="HG917868">
    <property type="protein sequence ID" value="CDM68473.1"/>
    <property type="molecule type" value="Genomic_DNA"/>
</dbReference>
<dbReference type="SUPFAM" id="SSF53623">
    <property type="entry name" value="MurD-like peptide ligases, catalytic domain"/>
    <property type="match status" value="1"/>
</dbReference>
<feature type="binding site" evidence="2">
    <location>
        <position position="173"/>
    </location>
    <ligand>
        <name>Zn(2+)</name>
        <dbReference type="ChEBI" id="CHEBI:29105"/>
    </ligand>
</feature>
<gene>
    <name evidence="2" type="primary">murT</name>
    <name evidence="5" type="ORF">CM240_1314</name>
</gene>
<comment type="catalytic activity">
    <reaction evidence="2">
        <text>beta-D-GlcNAc-(1-&gt;4)-Mur2Ac(oyl-L-Ala-gamma-D-O-P-Glu-L-Lys-D-Ala-D-Ala)-di-trans,octa-cis-undecaprenyl diphosphate + NH4(+) = beta-D-GlcNAc-(1-&gt;4)-Mur2Ac(oyl-L-Ala-D-isoglutaminyl-L-Lys-D-Ala-D-Ala)-di-trans,octa-cis-undecaprenyl diphosphate + phosphate + H(+)</text>
        <dbReference type="Rhea" id="RHEA:57932"/>
        <dbReference type="ChEBI" id="CHEBI:15378"/>
        <dbReference type="ChEBI" id="CHEBI:28938"/>
        <dbReference type="ChEBI" id="CHEBI:43474"/>
        <dbReference type="ChEBI" id="CHEBI:62233"/>
        <dbReference type="ChEBI" id="CHEBI:143132"/>
    </reaction>
</comment>
<dbReference type="RefSeq" id="WP_423219464.1">
    <property type="nucleotide sequence ID" value="NZ_HG917868.1"/>
</dbReference>
<dbReference type="GO" id="GO:0071555">
    <property type="term" value="P:cell wall organization"/>
    <property type="evidence" value="ECO:0007669"/>
    <property type="project" value="UniProtKB-KW"/>
</dbReference>
<feature type="binding site" evidence="2">
    <location>
        <position position="195"/>
    </location>
    <ligand>
        <name>Zn(2+)</name>
        <dbReference type="ChEBI" id="CHEBI:29105"/>
    </ligand>
</feature>
<dbReference type="GO" id="GO:0008360">
    <property type="term" value="P:regulation of cell shape"/>
    <property type="evidence" value="ECO:0007669"/>
    <property type="project" value="UniProtKB-KW"/>
</dbReference>
<evidence type="ECO:0000259" key="4">
    <source>
        <dbReference type="Pfam" id="PF08353"/>
    </source>
</evidence>
<keyword evidence="2" id="KW-0573">Peptidoglycan synthesis</keyword>
<sequence>MKIKKDILKTVAKDYNIIVVTGTNGKTTTTSMIYNIFKENGSKVITNGSGANLITGIVTTFIKNYKFFSKNEGYAIIEVDEANLKFFTEYVSPNIITITNLFRDQLDRYGEVYTTLNILIDAIKKSPSSKLILNGDESLLGDLDLPNEILYYGFNEGFNSNTKIDINADAKFCKKCGAMYKYNFITYNHLGSYYCESCGFSHPTLKYGVDKVLETTPSYSDVLINDKNLVINQPGSYNIYNGICALAVAMENSISFDVCSKSLSKIQSAFGRQESLSINNKEVKIILVKNPAGYNEAINTVMLENQLITVGFLLNDNYADGTDVSWIWDVNFEQLSTLDISSILVGGIRAYDMAIRLKIAGMNENSFVLCEDYDKLLNSIKNTESDKVYLLCTYTAMTSFRKYLHEKKYINNLW</sequence>
<accession>W6RVV5</accession>
<dbReference type="InterPro" id="IPR043703">
    <property type="entry name" value="Lipid_II_synth_MurT"/>
</dbReference>
<keyword evidence="2" id="KW-0479">Metal-binding</keyword>
<feature type="binding site" evidence="2">
    <location>
        <position position="198"/>
    </location>
    <ligand>
        <name>Zn(2+)</name>
        <dbReference type="ChEBI" id="CHEBI:29105"/>
    </ligand>
</feature>
<keyword evidence="2" id="KW-0133">Cell shape</keyword>
<dbReference type="GO" id="GO:0008270">
    <property type="term" value="F:zinc ion binding"/>
    <property type="evidence" value="ECO:0007669"/>
    <property type="project" value="UniProtKB-UniRule"/>
</dbReference>
<protein>
    <recommendedName>
        <fullName evidence="2">Lipid II isoglutaminyl synthase (glutamine-hydrolyzing) subunit MurT</fullName>
        <ecNumber evidence="2">6.3.5.13</ecNumber>
    </recommendedName>
</protein>
<evidence type="ECO:0000259" key="3">
    <source>
        <dbReference type="Pfam" id="PF08245"/>
    </source>
</evidence>
<dbReference type="PANTHER" id="PTHR23135">
    <property type="entry name" value="MUR LIGASE FAMILY MEMBER"/>
    <property type="match status" value="1"/>
</dbReference>
<comment type="function">
    <text evidence="2">The lipid II isoglutaminyl synthase complex catalyzes the formation of alpha-D-isoglutamine in the cell wall lipid II stem peptide. The MurT subunit catalyzes the ATP-dependent amidation of D-glutamate residue of lipid II, converting it to an isoglutamine residue.</text>
</comment>
<dbReference type="KEGG" id="clt:CM240_1314"/>
<dbReference type="InterPro" id="IPR036565">
    <property type="entry name" value="Mur-like_cat_sf"/>
</dbReference>
<dbReference type="eggNOG" id="COG0770">
    <property type="taxonomic scope" value="Bacteria"/>
</dbReference>
<dbReference type="HOGENOM" id="CLU_041534_0_0_9"/>
<organism evidence="5 6">
    <name type="scientific">Clostridium bornimense</name>
    <dbReference type="NCBI Taxonomy" id="1216932"/>
    <lineage>
        <taxon>Bacteria</taxon>
        <taxon>Bacillati</taxon>
        <taxon>Bacillota</taxon>
        <taxon>Clostridia</taxon>
        <taxon>Eubacteriales</taxon>
        <taxon>Clostridiaceae</taxon>
        <taxon>Clostridium</taxon>
    </lineage>
</organism>
<dbReference type="GO" id="GO:0005524">
    <property type="term" value="F:ATP binding"/>
    <property type="evidence" value="ECO:0007669"/>
    <property type="project" value="UniProtKB-UniRule"/>
</dbReference>
<feature type="domain" description="Lipid II isoglutaminyl synthase (glutamine-hydrolyzing) subunit MurT C-terminal" evidence="4">
    <location>
        <begin position="287"/>
        <end position="397"/>
    </location>
</feature>
<feature type="binding site" evidence="2">
    <location>
        <position position="176"/>
    </location>
    <ligand>
        <name>Zn(2+)</name>
        <dbReference type="ChEBI" id="CHEBI:29105"/>
    </ligand>
</feature>
<comment type="similarity">
    <text evidence="2">Belongs to the MurCDEF family. MurT subfamily.</text>
</comment>
<comment type="subunit">
    <text evidence="2">Forms a heterodimer with GatD.</text>
</comment>
<dbReference type="GO" id="GO:0016881">
    <property type="term" value="F:acid-amino acid ligase activity"/>
    <property type="evidence" value="ECO:0007669"/>
    <property type="project" value="InterPro"/>
</dbReference>
<dbReference type="HAMAP" id="MF_02214">
    <property type="entry name" value="Lipid_II_synth_MurT"/>
    <property type="match status" value="1"/>
</dbReference>
<comment type="pathway">
    <text evidence="1 2">Cell wall biogenesis; peptidoglycan biosynthesis.</text>
</comment>
<dbReference type="Gene3D" id="3.40.1190.10">
    <property type="entry name" value="Mur-like, catalytic domain"/>
    <property type="match status" value="1"/>
</dbReference>
<dbReference type="PATRIC" id="fig|1216932.3.peg.1308"/>
<dbReference type="Pfam" id="PF08245">
    <property type="entry name" value="Mur_ligase_M"/>
    <property type="match status" value="1"/>
</dbReference>
<evidence type="ECO:0000256" key="1">
    <source>
        <dbReference type="ARBA" id="ARBA00004752"/>
    </source>
</evidence>
<keyword evidence="2" id="KW-0547">Nucleotide-binding</keyword>
<dbReference type="Proteomes" id="UP000019426">
    <property type="component" value="Chromosome M2/40_rep1"/>
</dbReference>
<dbReference type="GO" id="GO:0140282">
    <property type="term" value="F:carbon-nitrogen ligase activity on lipid II"/>
    <property type="evidence" value="ECO:0007669"/>
    <property type="project" value="UniProtKB-UniRule"/>
</dbReference>
<evidence type="ECO:0000313" key="5">
    <source>
        <dbReference type="EMBL" id="CDM68473.1"/>
    </source>
</evidence>
<feature type="active site" evidence="2">
    <location>
        <position position="323"/>
    </location>
</feature>
<feature type="domain" description="Mur ligase central" evidence="3">
    <location>
        <begin position="20"/>
        <end position="211"/>
    </location>
</feature>